<sequence>MPLRLVVSGKNVYSLHWWLVERMRLKLMISGKISPHRLLKWHQW</sequence>
<evidence type="ECO:0000313" key="2">
    <source>
        <dbReference type="Proteomes" id="UP001162483"/>
    </source>
</evidence>
<dbReference type="EMBL" id="CATNWA010017318">
    <property type="protein sequence ID" value="CAI9599550.1"/>
    <property type="molecule type" value="Genomic_DNA"/>
</dbReference>
<protein>
    <submittedName>
        <fullName evidence="1">Uncharacterized protein</fullName>
    </submittedName>
</protein>
<name>A0ABN9FU52_9NEOB</name>
<accession>A0ABN9FU52</accession>
<organism evidence="1 2">
    <name type="scientific">Staurois parvus</name>
    <dbReference type="NCBI Taxonomy" id="386267"/>
    <lineage>
        <taxon>Eukaryota</taxon>
        <taxon>Metazoa</taxon>
        <taxon>Chordata</taxon>
        <taxon>Craniata</taxon>
        <taxon>Vertebrata</taxon>
        <taxon>Euteleostomi</taxon>
        <taxon>Amphibia</taxon>
        <taxon>Batrachia</taxon>
        <taxon>Anura</taxon>
        <taxon>Neobatrachia</taxon>
        <taxon>Ranoidea</taxon>
        <taxon>Ranidae</taxon>
        <taxon>Staurois</taxon>
    </lineage>
</organism>
<keyword evidence="2" id="KW-1185">Reference proteome</keyword>
<proteinExistence type="predicted"/>
<dbReference type="Proteomes" id="UP001162483">
    <property type="component" value="Unassembled WGS sequence"/>
</dbReference>
<reference evidence="1" key="1">
    <citation type="submission" date="2023-05" db="EMBL/GenBank/DDBJ databases">
        <authorList>
            <person name="Stuckert A."/>
        </authorList>
    </citation>
    <scope>NUCLEOTIDE SEQUENCE</scope>
</reference>
<comment type="caution">
    <text evidence="1">The sequence shown here is derived from an EMBL/GenBank/DDBJ whole genome shotgun (WGS) entry which is preliminary data.</text>
</comment>
<gene>
    <name evidence="1" type="ORF">SPARVUS_LOCUS12614370</name>
</gene>
<evidence type="ECO:0000313" key="1">
    <source>
        <dbReference type="EMBL" id="CAI9599550.1"/>
    </source>
</evidence>